<proteinExistence type="inferred from homology"/>
<dbReference type="InterPro" id="IPR002528">
    <property type="entry name" value="MATE_fam"/>
</dbReference>
<evidence type="ECO:0000256" key="1">
    <source>
        <dbReference type="ARBA" id="ARBA00004141"/>
    </source>
</evidence>
<evidence type="ECO:0000256" key="5">
    <source>
        <dbReference type="ARBA" id="ARBA00022989"/>
    </source>
</evidence>
<keyword evidence="5 7" id="KW-1133">Transmembrane helix</keyword>
<dbReference type="NCBIfam" id="TIGR00797">
    <property type="entry name" value="matE"/>
    <property type="match status" value="1"/>
</dbReference>
<evidence type="ECO:0000313" key="8">
    <source>
        <dbReference type="EMBL" id="MFD2204207.1"/>
    </source>
</evidence>
<keyword evidence="4 7" id="KW-0812">Transmembrane</keyword>
<evidence type="ECO:0000313" key="9">
    <source>
        <dbReference type="Proteomes" id="UP001597294"/>
    </source>
</evidence>
<feature type="transmembrane region" description="Helical" evidence="7">
    <location>
        <begin position="86"/>
        <end position="108"/>
    </location>
</feature>
<feature type="transmembrane region" description="Helical" evidence="7">
    <location>
        <begin position="313"/>
        <end position="338"/>
    </location>
</feature>
<keyword evidence="3" id="KW-0813">Transport</keyword>
<evidence type="ECO:0000256" key="2">
    <source>
        <dbReference type="ARBA" id="ARBA00010199"/>
    </source>
</evidence>
<dbReference type="InterPro" id="IPR050222">
    <property type="entry name" value="MATE_MdtK"/>
</dbReference>
<dbReference type="InterPro" id="IPR044644">
    <property type="entry name" value="DinF-like"/>
</dbReference>
<feature type="transmembrane region" description="Helical" evidence="7">
    <location>
        <begin position="350"/>
        <end position="371"/>
    </location>
</feature>
<dbReference type="Pfam" id="PF01554">
    <property type="entry name" value="MatE"/>
    <property type="match status" value="2"/>
</dbReference>
<feature type="transmembrane region" description="Helical" evidence="7">
    <location>
        <begin position="383"/>
        <end position="402"/>
    </location>
</feature>
<organism evidence="8 9">
    <name type="scientific">Kiloniella antarctica</name>
    <dbReference type="NCBI Taxonomy" id="1550907"/>
    <lineage>
        <taxon>Bacteria</taxon>
        <taxon>Pseudomonadati</taxon>
        <taxon>Pseudomonadota</taxon>
        <taxon>Alphaproteobacteria</taxon>
        <taxon>Rhodospirillales</taxon>
        <taxon>Kiloniellaceae</taxon>
        <taxon>Kiloniella</taxon>
    </lineage>
</organism>
<feature type="transmembrane region" description="Helical" evidence="7">
    <location>
        <begin position="7"/>
        <end position="28"/>
    </location>
</feature>
<evidence type="ECO:0000256" key="3">
    <source>
        <dbReference type="ARBA" id="ARBA00022448"/>
    </source>
</evidence>
<comment type="caution">
    <text evidence="8">The sequence shown here is derived from an EMBL/GenBank/DDBJ whole genome shotgun (WGS) entry which is preliminary data.</text>
</comment>
<dbReference type="PANTHER" id="PTHR43298:SF2">
    <property type="entry name" value="FMN_FAD EXPORTER YEEO-RELATED"/>
    <property type="match status" value="1"/>
</dbReference>
<feature type="transmembrane region" description="Helical" evidence="7">
    <location>
        <begin position="269"/>
        <end position="292"/>
    </location>
</feature>
<comment type="similarity">
    <text evidence="2">Belongs to the multi antimicrobial extrusion (MATE) (TC 2.A.66.1) family.</text>
</comment>
<dbReference type="CDD" id="cd13136">
    <property type="entry name" value="MATE_DinF_like"/>
    <property type="match status" value="1"/>
</dbReference>
<keyword evidence="6 7" id="KW-0472">Membrane</keyword>
<evidence type="ECO:0000256" key="4">
    <source>
        <dbReference type="ARBA" id="ARBA00022692"/>
    </source>
</evidence>
<keyword evidence="9" id="KW-1185">Reference proteome</keyword>
<feature type="transmembrane region" description="Helical" evidence="7">
    <location>
        <begin position="40"/>
        <end position="65"/>
    </location>
</feature>
<dbReference type="Proteomes" id="UP001597294">
    <property type="component" value="Unassembled WGS sequence"/>
</dbReference>
<comment type="subcellular location">
    <subcellularLocation>
        <location evidence="1">Membrane</location>
        <topology evidence="1">Multi-pass membrane protein</topology>
    </subcellularLocation>
</comment>
<feature type="transmembrane region" description="Helical" evidence="7">
    <location>
        <begin position="188"/>
        <end position="207"/>
    </location>
</feature>
<evidence type="ECO:0000256" key="6">
    <source>
        <dbReference type="ARBA" id="ARBA00023136"/>
    </source>
</evidence>
<feature type="transmembrane region" description="Helical" evidence="7">
    <location>
        <begin position="157"/>
        <end position="182"/>
    </location>
</feature>
<feature type="transmembrane region" description="Helical" evidence="7">
    <location>
        <begin position="238"/>
        <end position="257"/>
    </location>
</feature>
<evidence type="ECO:0000256" key="7">
    <source>
        <dbReference type="SAM" id="Phobius"/>
    </source>
</evidence>
<protein>
    <submittedName>
        <fullName evidence="8">MATE family efflux transporter</fullName>
    </submittedName>
</protein>
<sequence>MTDQYKRILVLATPLIISNLTVPLLGAVDTAVMGHLPDPAYIGGVAVGSTIFSFLFWGFGFLKMGTVGFTAQSFGAENKDEQQASLLRPLVLSIMLGCLLILFQAPLLKLCVDLIDGSEQVRTLSLDYSYIRIWSAPVTLANYAVIGWLIGKGEPRLTFLLQVLINTVNILLDLLFVIELGWGVEGVALATVIAEAVGLIAGIWFILKRSHFLEQKIKWGNVLEASHIRSLFTVNRDIFIRTLCLIFSFAYFTRVGANLGDSTLAANAILMQFMYFSAYGLDGFAHAAEITTGYAKGKKDNTEFRNVVKASSFMALLTSVVFSLIFYLSGSMIIGLFTDINSVKEIAHNYLPWVILMPMISVTSFQLDGIFIGTTQTKELRNAMIQCLIIFLGSCWIFVPLWGNHGLWFSMSIYMAARGLTLLRYYPALARSIG</sequence>
<feature type="transmembrane region" description="Helical" evidence="7">
    <location>
        <begin position="128"/>
        <end position="150"/>
    </location>
</feature>
<dbReference type="PANTHER" id="PTHR43298">
    <property type="entry name" value="MULTIDRUG RESISTANCE PROTEIN NORM-RELATED"/>
    <property type="match status" value="1"/>
</dbReference>
<name>A0ABW5BDR8_9PROT</name>
<dbReference type="RefSeq" id="WP_380247544.1">
    <property type="nucleotide sequence ID" value="NZ_JBHUII010000001.1"/>
</dbReference>
<dbReference type="EMBL" id="JBHUII010000001">
    <property type="protein sequence ID" value="MFD2204207.1"/>
    <property type="molecule type" value="Genomic_DNA"/>
</dbReference>
<accession>A0ABW5BDR8</accession>
<reference evidence="9" key="1">
    <citation type="journal article" date="2019" name="Int. J. Syst. Evol. Microbiol.">
        <title>The Global Catalogue of Microorganisms (GCM) 10K type strain sequencing project: providing services to taxonomists for standard genome sequencing and annotation.</title>
        <authorList>
            <consortium name="The Broad Institute Genomics Platform"/>
            <consortium name="The Broad Institute Genome Sequencing Center for Infectious Disease"/>
            <person name="Wu L."/>
            <person name="Ma J."/>
        </authorList>
    </citation>
    <scope>NUCLEOTIDE SEQUENCE [LARGE SCALE GENOMIC DNA]</scope>
    <source>
        <strain evidence="9">CGMCC 4.7192</strain>
    </source>
</reference>
<gene>
    <name evidence="8" type="ORF">ACFSKO_01215</name>
</gene>